<dbReference type="EMBL" id="JAUTXU010000014">
    <property type="protein sequence ID" value="KAK3722201.1"/>
    <property type="molecule type" value="Genomic_DNA"/>
</dbReference>
<dbReference type="Proteomes" id="UP001281147">
    <property type="component" value="Unassembled WGS sequence"/>
</dbReference>
<keyword evidence="2" id="KW-1185">Reference proteome</keyword>
<protein>
    <submittedName>
        <fullName evidence="1">Uncharacterized protein</fullName>
    </submittedName>
</protein>
<evidence type="ECO:0000313" key="1">
    <source>
        <dbReference type="EMBL" id="KAK3722201.1"/>
    </source>
</evidence>
<sequence>MSGSSSWNTSGFAFAPNTNAMDAETMPSDKAQAAREKALEVMNSLKEGKAGEADKAMGPREPQGQYGILPLDWFKHKFSSGKKEKKARGEKVVQ</sequence>
<reference evidence="1" key="1">
    <citation type="submission" date="2023-07" db="EMBL/GenBank/DDBJ databases">
        <title>Black Yeasts Isolated from many extreme environments.</title>
        <authorList>
            <person name="Coleine C."/>
            <person name="Stajich J.E."/>
            <person name="Selbmann L."/>
        </authorList>
    </citation>
    <scope>NUCLEOTIDE SEQUENCE</scope>
    <source>
        <strain evidence="1">CCFEE 5714</strain>
    </source>
</reference>
<name>A0ACC3NSK8_9PEZI</name>
<accession>A0ACC3NSK8</accession>
<evidence type="ECO:0000313" key="2">
    <source>
        <dbReference type="Proteomes" id="UP001281147"/>
    </source>
</evidence>
<comment type="caution">
    <text evidence="1">The sequence shown here is derived from an EMBL/GenBank/DDBJ whole genome shotgun (WGS) entry which is preliminary data.</text>
</comment>
<gene>
    <name evidence="1" type="ORF">LTR37_002634</name>
</gene>
<proteinExistence type="predicted"/>
<organism evidence="1 2">
    <name type="scientific">Vermiconidia calcicola</name>
    <dbReference type="NCBI Taxonomy" id="1690605"/>
    <lineage>
        <taxon>Eukaryota</taxon>
        <taxon>Fungi</taxon>
        <taxon>Dikarya</taxon>
        <taxon>Ascomycota</taxon>
        <taxon>Pezizomycotina</taxon>
        <taxon>Dothideomycetes</taxon>
        <taxon>Dothideomycetidae</taxon>
        <taxon>Mycosphaerellales</taxon>
        <taxon>Extremaceae</taxon>
        <taxon>Vermiconidia</taxon>
    </lineage>
</organism>